<dbReference type="SUPFAM" id="SSF51735">
    <property type="entry name" value="NAD(P)-binding Rossmann-fold domains"/>
    <property type="match status" value="1"/>
</dbReference>
<keyword evidence="2 4" id="KW-0560">Oxidoreductase</keyword>
<evidence type="ECO:0000256" key="4">
    <source>
        <dbReference type="RuleBase" id="RU003719"/>
    </source>
</evidence>
<accession>A0A942ECA9</accession>
<dbReference type="InterPro" id="IPR029753">
    <property type="entry name" value="D-isomer_DH_CS"/>
</dbReference>
<evidence type="ECO:0000256" key="1">
    <source>
        <dbReference type="ARBA" id="ARBA00005854"/>
    </source>
</evidence>
<protein>
    <submittedName>
        <fullName evidence="7">Hydroxyacid dehydrogenase</fullName>
    </submittedName>
</protein>
<comment type="similarity">
    <text evidence="1 4">Belongs to the D-isomer specific 2-hydroxyacid dehydrogenase family.</text>
</comment>
<dbReference type="Gene3D" id="3.40.50.720">
    <property type="entry name" value="NAD(P)-binding Rossmann-like Domain"/>
    <property type="match status" value="2"/>
</dbReference>
<proteinExistence type="inferred from homology"/>
<organism evidence="7 8">
    <name type="scientific">Devosia litorisediminis</name>
    <dbReference type="NCBI Taxonomy" id="2829817"/>
    <lineage>
        <taxon>Bacteria</taxon>
        <taxon>Pseudomonadati</taxon>
        <taxon>Pseudomonadota</taxon>
        <taxon>Alphaproteobacteria</taxon>
        <taxon>Hyphomicrobiales</taxon>
        <taxon>Devosiaceae</taxon>
        <taxon>Devosia</taxon>
    </lineage>
</organism>
<evidence type="ECO:0000259" key="5">
    <source>
        <dbReference type="Pfam" id="PF00389"/>
    </source>
</evidence>
<comment type="caution">
    <text evidence="7">The sequence shown here is derived from an EMBL/GenBank/DDBJ whole genome shotgun (WGS) entry which is preliminary data.</text>
</comment>
<dbReference type="SUPFAM" id="SSF52283">
    <property type="entry name" value="Formate/glycerate dehydrogenase catalytic domain-like"/>
    <property type="match status" value="1"/>
</dbReference>
<dbReference type="GO" id="GO:0016616">
    <property type="term" value="F:oxidoreductase activity, acting on the CH-OH group of donors, NAD or NADP as acceptor"/>
    <property type="evidence" value="ECO:0007669"/>
    <property type="project" value="InterPro"/>
</dbReference>
<dbReference type="AlphaFoldDB" id="A0A942ECA9"/>
<evidence type="ECO:0000313" key="7">
    <source>
        <dbReference type="EMBL" id="MBS3848689.1"/>
    </source>
</evidence>
<dbReference type="Proteomes" id="UP000678281">
    <property type="component" value="Unassembled WGS sequence"/>
</dbReference>
<dbReference type="InterPro" id="IPR006140">
    <property type="entry name" value="D-isomer_DH_NAD-bd"/>
</dbReference>
<keyword evidence="3" id="KW-0520">NAD</keyword>
<feature type="domain" description="D-isomer specific 2-hydroxyacid dehydrogenase NAD-binding" evidence="6">
    <location>
        <begin position="138"/>
        <end position="303"/>
    </location>
</feature>
<dbReference type="Pfam" id="PF00389">
    <property type="entry name" value="2-Hacid_dh"/>
    <property type="match status" value="1"/>
</dbReference>
<dbReference type="EMBL" id="JAGXTP010000001">
    <property type="protein sequence ID" value="MBS3848689.1"/>
    <property type="molecule type" value="Genomic_DNA"/>
</dbReference>
<evidence type="ECO:0000256" key="3">
    <source>
        <dbReference type="ARBA" id="ARBA00023027"/>
    </source>
</evidence>
<evidence type="ECO:0000256" key="2">
    <source>
        <dbReference type="ARBA" id="ARBA00023002"/>
    </source>
</evidence>
<dbReference type="GO" id="GO:0051287">
    <property type="term" value="F:NAD binding"/>
    <property type="evidence" value="ECO:0007669"/>
    <property type="project" value="InterPro"/>
</dbReference>
<dbReference type="CDD" id="cd12167">
    <property type="entry name" value="2-Hacid_dh_8"/>
    <property type="match status" value="1"/>
</dbReference>
<name>A0A942ECA9_9HYPH</name>
<evidence type="ECO:0000313" key="8">
    <source>
        <dbReference type="Proteomes" id="UP000678281"/>
    </source>
</evidence>
<dbReference type="Pfam" id="PF02826">
    <property type="entry name" value="2-Hacid_dh_C"/>
    <property type="match status" value="1"/>
</dbReference>
<dbReference type="PANTHER" id="PTHR42789:SF1">
    <property type="entry name" value="D-ISOMER SPECIFIC 2-HYDROXYACID DEHYDROGENASE FAMILY PROTEIN (AFU_ORTHOLOGUE AFUA_6G10090)"/>
    <property type="match status" value="1"/>
</dbReference>
<dbReference type="InterPro" id="IPR050857">
    <property type="entry name" value="D-2-hydroxyacid_DH"/>
</dbReference>
<feature type="domain" description="D-isomer specific 2-hydroxyacid dehydrogenase catalytic" evidence="5">
    <location>
        <begin position="43"/>
        <end position="334"/>
    </location>
</feature>
<gene>
    <name evidence="7" type="ORF">KD146_08270</name>
</gene>
<dbReference type="PANTHER" id="PTHR42789">
    <property type="entry name" value="D-ISOMER SPECIFIC 2-HYDROXYACID DEHYDROGENASE FAMILY PROTEIN (AFU_ORTHOLOGUE AFUA_6G10090)"/>
    <property type="match status" value="1"/>
</dbReference>
<dbReference type="InterPro" id="IPR036291">
    <property type="entry name" value="NAD(P)-bd_dom_sf"/>
</dbReference>
<dbReference type="PROSITE" id="PS00671">
    <property type="entry name" value="D_2_HYDROXYACID_DH_3"/>
    <property type="match status" value="1"/>
</dbReference>
<keyword evidence="8" id="KW-1185">Reference proteome</keyword>
<dbReference type="InterPro" id="IPR006139">
    <property type="entry name" value="D-isomer_2_OHA_DH_cat_dom"/>
</dbReference>
<sequence>MSDTPARPKLVFAMNQGLVPRIFGAEQWVRLQAVADVLSPVSYTDFNTPEAAELLKQAEIIVGAWGAPALDQDLLEKAPNLRLVAYAAASIRAITTPAFWRAGIPITSAVAAMAVPVAEFTYAAIIMTGKDVINIRDINRQQRGAQGFGSRIGLDVSHLGNYGRRIGIVGASRIGRLVIAMLVRSGYAVAVYDPFASPADVEKMGAQAMGLDQLLEWSHTVSLHAPILPETRHMIGARELGLMRDNAVLINTARGWLVDHDALLAELQRGRIRAWIDTPDPEPFPPDSPFYDLPNLVLTPHIAGTMGNELHSLAEAAINEIERFVAGLPPLDPVLEQSLDRIA</sequence>
<dbReference type="RefSeq" id="WP_212658219.1">
    <property type="nucleotide sequence ID" value="NZ_JAGXTP010000001.1"/>
</dbReference>
<evidence type="ECO:0000259" key="6">
    <source>
        <dbReference type="Pfam" id="PF02826"/>
    </source>
</evidence>
<reference evidence="7" key="1">
    <citation type="submission" date="2021-04" db="EMBL/GenBank/DDBJ databases">
        <title>Devosia litorisediminis sp. nov., isolated from a sand dune.</title>
        <authorList>
            <person name="Park S."/>
            <person name="Yoon J.-H."/>
        </authorList>
    </citation>
    <scope>NUCLEOTIDE SEQUENCE</scope>
    <source>
        <strain evidence="7">BSSL-BM10</strain>
    </source>
</reference>